<dbReference type="Gene3D" id="3.40.1730.10">
    <property type="entry name" value="pa0076 domain"/>
    <property type="match status" value="1"/>
</dbReference>
<dbReference type="Proteomes" id="UP000077961">
    <property type="component" value="Unassembled WGS sequence"/>
</dbReference>
<dbReference type="AlphaFoldDB" id="A0A1A9NBC9"/>
<dbReference type="EMBL" id="LXKA01000121">
    <property type="protein sequence ID" value="OAJ63620.1"/>
    <property type="molecule type" value="Genomic_DNA"/>
</dbReference>
<gene>
    <name evidence="1" type="ORF">A6V36_29705</name>
    <name evidence="2" type="ORF">A6V37_20010</name>
</gene>
<dbReference type="NCBIfam" id="TIGR03373">
    <property type="entry name" value="VI_minor_4"/>
    <property type="match status" value="1"/>
</dbReference>
<comment type="caution">
    <text evidence="2">The sequence shown here is derived from an EMBL/GenBank/DDBJ whole genome shotgun (WGS) entry which is preliminary data.</text>
</comment>
<dbReference type="PIRSF" id="PIRSF029287">
    <property type="entry name" value="UCP029287"/>
    <property type="match status" value="1"/>
</dbReference>
<keyword evidence="3" id="KW-1185">Reference proteome</keyword>
<dbReference type="Proteomes" id="UP000078116">
    <property type="component" value="Unassembled WGS sequence"/>
</dbReference>
<dbReference type="OrthoDB" id="9801841at2"/>
<evidence type="ECO:0000313" key="3">
    <source>
        <dbReference type="Proteomes" id="UP000077961"/>
    </source>
</evidence>
<reference evidence="3 4" key="1">
    <citation type="submission" date="2016-04" db="EMBL/GenBank/DDBJ databases">
        <title>Reclassification of Paraburkholderia panaciterrae (Farh et al. 2015) Dobritsa &amp; Samadpour 2016 as a later homotypic synonym of Paraburkholderia ginsengiterrae (Farh et al. 2015) Dobritsa &amp; Samadpour 2016.</title>
        <authorList>
            <person name="Dobritsa A.P."/>
            <person name="Kutumbaka K."/>
            <person name="Samadpour M."/>
        </authorList>
    </citation>
    <scope>NUCLEOTIDE SEQUENCE [LARGE SCALE GENOMIC DNA]</scope>
    <source>
        <strain evidence="2 4">DCY85</strain>
        <strain evidence="1 3">DCY85-1</strain>
    </source>
</reference>
<evidence type="ECO:0000313" key="2">
    <source>
        <dbReference type="EMBL" id="OAJ63620.1"/>
    </source>
</evidence>
<organism evidence="2 4">
    <name type="scientific">Paraburkholderia ginsengiterrae</name>
    <dbReference type="NCBI Taxonomy" id="1462993"/>
    <lineage>
        <taxon>Bacteria</taxon>
        <taxon>Pseudomonadati</taxon>
        <taxon>Pseudomonadota</taxon>
        <taxon>Betaproteobacteria</taxon>
        <taxon>Burkholderiales</taxon>
        <taxon>Burkholderiaceae</taxon>
        <taxon>Paraburkholderia</taxon>
    </lineage>
</organism>
<proteinExistence type="predicted"/>
<dbReference type="InterPro" id="IPR038225">
    <property type="entry name" value="TagF_sf"/>
</dbReference>
<protein>
    <recommendedName>
        <fullName evidence="5">Type VI secretion-associated protein</fullName>
    </recommendedName>
</protein>
<evidence type="ECO:0000313" key="1">
    <source>
        <dbReference type="EMBL" id="OAJ58738.1"/>
    </source>
</evidence>
<dbReference type="STRING" id="1462993.A6V36_29705"/>
<accession>A0A1A9NBC9</accession>
<dbReference type="EMBL" id="LXJZ01000173">
    <property type="protein sequence ID" value="OAJ58738.1"/>
    <property type="molecule type" value="Genomic_DNA"/>
</dbReference>
<dbReference type="Pfam" id="PF09867">
    <property type="entry name" value="TagF_N"/>
    <property type="match status" value="1"/>
</dbReference>
<evidence type="ECO:0008006" key="5">
    <source>
        <dbReference type="Google" id="ProtNLM"/>
    </source>
</evidence>
<sequence length="242" mass="26970">MNATFDTPGFFGKAVTHGDFLSRRLPADFLDAWDEWLQRGLHASRQRLRETWLAAYLTSPVWRFAVGRHVCGERAWAGVMMPGMDRVGRYFPLTIAAGCDAEFDLADWLGVSGAWYDRLEELARSTLDERFQVDALDASLEELIAPAVLMASDVYAALCYPLGSISNDMLTEAARKLTLDQAASGLRRRSCWWSEGAESAGCVLLSCPGLPDEQRFCALIDAGWQESGWRVLSEERALPPAW</sequence>
<name>A0A1A9NBC9_9BURK</name>
<evidence type="ECO:0000313" key="4">
    <source>
        <dbReference type="Proteomes" id="UP000078116"/>
    </source>
</evidence>
<dbReference type="InterPro" id="IPR017748">
    <property type="entry name" value="TagF"/>
</dbReference>
<dbReference type="RefSeq" id="WP_064268130.1">
    <property type="nucleotide sequence ID" value="NZ_LXJZ01000173.1"/>
</dbReference>